<dbReference type="InterPro" id="IPR038404">
    <property type="entry name" value="TRAP_DctP_sf"/>
</dbReference>
<organism evidence="2 3">
    <name type="scientific">Aquirhabdus parva</name>
    <dbReference type="NCBI Taxonomy" id="2283318"/>
    <lineage>
        <taxon>Bacteria</taxon>
        <taxon>Pseudomonadati</taxon>
        <taxon>Pseudomonadota</taxon>
        <taxon>Gammaproteobacteria</taxon>
        <taxon>Moraxellales</taxon>
        <taxon>Moraxellaceae</taxon>
        <taxon>Aquirhabdus</taxon>
    </lineage>
</organism>
<evidence type="ECO:0000256" key="1">
    <source>
        <dbReference type="SAM" id="SignalP"/>
    </source>
</evidence>
<dbReference type="AlphaFoldDB" id="A0A345P6K6"/>
<accession>A0A345P6K6</accession>
<feature type="chain" id="PRO_5017030368" evidence="1">
    <location>
        <begin position="26"/>
        <end position="442"/>
    </location>
</feature>
<dbReference type="EMBL" id="CP031222">
    <property type="protein sequence ID" value="AXI02915.1"/>
    <property type="molecule type" value="Genomic_DNA"/>
</dbReference>
<name>A0A345P6K6_9GAMM</name>
<keyword evidence="1" id="KW-0732">Signal</keyword>
<dbReference type="Gene3D" id="3.40.190.170">
    <property type="entry name" value="Bacterial extracellular solute-binding protein, family 7"/>
    <property type="match status" value="1"/>
</dbReference>
<protein>
    <submittedName>
        <fullName evidence="2">RND transporter</fullName>
    </submittedName>
</protein>
<sequence length="442" mass="48529">MKHIQSLKAVVCTSLLTFIPLLAVAAPDAPPAADQKQIADAVVQIKSLINASAPDGAKIDTAPPTPEEIKKYTDMFGRAKKLIDDPKTWNKIPANITLCVFSPEGTKGKGFDFAMKAVKDLPKFTQVAKNLGVDLNVKMTSPLDMHIDMASAKAKRKASTDVKIRVYTNEKIASEDFKAGQCDGVAMSNLRAKEYNDFIGSLDAIGAIPSYKHLTEAIQLLSKPEAAKYMVNKDYEVVAIIPVGAAYIMVNDRKINTLAKAAGKKIAVLDFDKTQAKMVQRIGAQPVSVDFTTLSGKFNNGQVDIMAGPALIFKPLELYKGMTAPDGTVKGAIVRFPLIQITGVMMMHRGKFPDGVGQLVREFSAMQTPMAYPFITETEQAIEPKYWMDVPSADKAGYIKLMRESRISLTKEGLYDKNMMSFLKKIRCQFDPSNYECSMTDE</sequence>
<feature type="signal peptide" evidence="1">
    <location>
        <begin position="1"/>
        <end position="25"/>
    </location>
</feature>
<dbReference type="OrthoDB" id="6705925at2"/>
<keyword evidence="3" id="KW-1185">Reference proteome</keyword>
<gene>
    <name evidence="2" type="ORF">HYN46_08730</name>
</gene>
<dbReference type="InterPro" id="IPR045758">
    <property type="entry name" value="AdeT1/2"/>
</dbReference>
<evidence type="ECO:0000313" key="2">
    <source>
        <dbReference type="EMBL" id="AXI02915.1"/>
    </source>
</evidence>
<dbReference type="KEGG" id="mbah:HYN46_08730"/>
<dbReference type="SUPFAM" id="SSF53850">
    <property type="entry name" value="Periplasmic binding protein-like II"/>
    <property type="match status" value="1"/>
</dbReference>
<reference evidence="2 3" key="1">
    <citation type="submission" date="2018-07" db="EMBL/GenBank/DDBJ databases">
        <title>Genome sequencing of Moraxellaceae gen. HYN0046.</title>
        <authorList>
            <person name="Kim M."/>
            <person name="Yi H."/>
        </authorList>
    </citation>
    <scope>NUCLEOTIDE SEQUENCE [LARGE SCALE GENOMIC DNA]</scope>
    <source>
        <strain evidence="2 3">HYN0046</strain>
    </source>
</reference>
<dbReference type="RefSeq" id="WP_114899025.1">
    <property type="nucleotide sequence ID" value="NZ_CP031222.1"/>
</dbReference>
<dbReference type="Pfam" id="PF19582">
    <property type="entry name" value="AdeT1_2"/>
    <property type="match status" value="1"/>
</dbReference>
<proteinExistence type="predicted"/>
<dbReference type="Proteomes" id="UP000253940">
    <property type="component" value="Chromosome"/>
</dbReference>
<evidence type="ECO:0000313" key="3">
    <source>
        <dbReference type="Proteomes" id="UP000253940"/>
    </source>
</evidence>